<comment type="pathway">
    <text evidence="1">Metabolic intermediate biosynthesis; chorismate biosynthesis; chorismate from D-erythrose 4-phosphate and phosphoenolpyruvate: step 4/7.</text>
</comment>
<dbReference type="Proteomes" id="UP000316639">
    <property type="component" value="Unassembled WGS sequence"/>
</dbReference>
<dbReference type="OrthoDB" id="3609723at2"/>
<protein>
    <submittedName>
        <fullName evidence="4">Shikimate dehydrogenase</fullName>
    </submittedName>
</protein>
<comment type="caution">
    <text evidence="4">The sequence shown here is derived from an EMBL/GenBank/DDBJ whole genome shotgun (WGS) entry which is preliminary data.</text>
</comment>
<evidence type="ECO:0000313" key="4">
    <source>
        <dbReference type="EMBL" id="TWP48517.1"/>
    </source>
</evidence>
<dbReference type="InterPro" id="IPR013708">
    <property type="entry name" value="Shikimate_DH-bd_N"/>
</dbReference>
<dbReference type="InterPro" id="IPR022893">
    <property type="entry name" value="Shikimate_DH_fam"/>
</dbReference>
<dbReference type="PANTHER" id="PTHR21089">
    <property type="entry name" value="SHIKIMATE DEHYDROGENASE"/>
    <property type="match status" value="1"/>
</dbReference>
<dbReference type="InterPro" id="IPR046346">
    <property type="entry name" value="Aminoacid_DH-like_N_sf"/>
</dbReference>
<dbReference type="Gene3D" id="3.40.50.720">
    <property type="entry name" value="NAD(P)-binding Rossmann-like Domain"/>
    <property type="match status" value="1"/>
</dbReference>
<organism evidence="4 5">
    <name type="scientific">Lentzea tibetensis</name>
    <dbReference type="NCBI Taxonomy" id="2591470"/>
    <lineage>
        <taxon>Bacteria</taxon>
        <taxon>Bacillati</taxon>
        <taxon>Actinomycetota</taxon>
        <taxon>Actinomycetes</taxon>
        <taxon>Pseudonocardiales</taxon>
        <taxon>Pseudonocardiaceae</taxon>
        <taxon>Lentzea</taxon>
    </lineage>
</organism>
<accession>A0A563EMW4</accession>
<reference evidence="4 5" key="1">
    <citation type="submission" date="2019-07" db="EMBL/GenBank/DDBJ databases">
        <title>Lentzea xizangensis sp. nov., isolated from Qinghai-Tibetan Plateau Soils.</title>
        <authorList>
            <person name="Huang J."/>
        </authorList>
    </citation>
    <scope>NUCLEOTIDE SEQUENCE [LARGE SCALE GENOMIC DNA]</scope>
    <source>
        <strain evidence="4 5">FXJ1.1311</strain>
    </source>
</reference>
<sequence length="263" mass="27566">MISGTADLVVVIGDPVAQVRAPALLNAAFARLGVDGVTVPLHVAPPQLENVLSALGAVENLRGVLLTVPHKLAACAFADRRSAAAEQAGSANALWRAPNGRWHAENFDGLGFVTGLQDEGRRVEGRDVALFGAGGAGRAIAPALLDAGAASIAVFDPDEARVDELRTRAERWWPGRVRRGGVADLAQIDVAVNATPLGMRPGDDLPFDPAKLAGGTLVADIVMEPEITRLLHAAAELGLPTHQGIHMLSGQIDHYLSFFGLRN</sequence>
<name>A0A563EMW4_9PSEU</name>
<gene>
    <name evidence="4" type="ORF">FKR81_28460</name>
</gene>
<dbReference type="PANTHER" id="PTHR21089:SF1">
    <property type="entry name" value="BIFUNCTIONAL 3-DEHYDROQUINATE DEHYDRATASE_SHIKIMATE DEHYDROGENASE, CHLOROPLASTIC"/>
    <property type="match status" value="1"/>
</dbReference>
<dbReference type="EMBL" id="VOBR01000020">
    <property type="protein sequence ID" value="TWP48517.1"/>
    <property type="molecule type" value="Genomic_DNA"/>
</dbReference>
<dbReference type="GO" id="GO:0009073">
    <property type="term" value="P:aromatic amino acid family biosynthetic process"/>
    <property type="evidence" value="ECO:0007669"/>
    <property type="project" value="UniProtKB-KW"/>
</dbReference>
<dbReference type="Pfam" id="PF08501">
    <property type="entry name" value="Shikimate_dh_N"/>
    <property type="match status" value="1"/>
</dbReference>
<dbReference type="SUPFAM" id="SSF51735">
    <property type="entry name" value="NAD(P)-binding Rossmann-fold domains"/>
    <property type="match status" value="1"/>
</dbReference>
<keyword evidence="2" id="KW-0057">Aromatic amino acid biosynthesis</keyword>
<keyword evidence="2" id="KW-0028">Amino-acid biosynthesis</keyword>
<evidence type="ECO:0000313" key="5">
    <source>
        <dbReference type="Proteomes" id="UP000316639"/>
    </source>
</evidence>
<evidence type="ECO:0000256" key="2">
    <source>
        <dbReference type="ARBA" id="ARBA00023141"/>
    </source>
</evidence>
<dbReference type="GO" id="GO:0009423">
    <property type="term" value="P:chorismate biosynthetic process"/>
    <property type="evidence" value="ECO:0007669"/>
    <property type="project" value="TreeGrafter"/>
</dbReference>
<proteinExistence type="predicted"/>
<dbReference type="AlphaFoldDB" id="A0A563EMW4"/>
<dbReference type="SUPFAM" id="SSF53223">
    <property type="entry name" value="Aminoacid dehydrogenase-like, N-terminal domain"/>
    <property type="match status" value="1"/>
</dbReference>
<feature type="domain" description="Shikimate dehydrogenase substrate binding N-terminal" evidence="3">
    <location>
        <begin position="11"/>
        <end position="93"/>
    </location>
</feature>
<keyword evidence="5" id="KW-1185">Reference proteome</keyword>
<evidence type="ECO:0000259" key="3">
    <source>
        <dbReference type="Pfam" id="PF08501"/>
    </source>
</evidence>
<dbReference type="GO" id="GO:0004764">
    <property type="term" value="F:shikimate 3-dehydrogenase (NADP+) activity"/>
    <property type="evidence" value="ECO:0007669"/>
    <property type="project" value="InterPro"/>
</dbReference>
<dbReference type="Gene3D" id="3.40.50.10860">
    <property type="entry name" value="Leucine Dehydrogenase, chain A, domain 1"/>
    <property type="match status" value="1"/>
</dbReference>
<dbReference type="InterPro" id="IPR036291">
    <property type="entry name" value="NAD(P)-bd_dom_sf"/>
</dbReference>
<evidence type="ECO:0000256" key="1">
    <source>
        <dbReference type="ARBA" id="ARBA00004871"/>
    </source>
</evidence>
<dbReference type="GO" id="GO:0019632">
    <property type="term" value="P:shikimate metabolic process"/>
    <property type="evidence" value="ECO:0007669"/>
    <property type="project" value="TreeGrafter"/>
</dbReference>